<dbReference type="PROSITE" id="PS51292">
    <property type="entry name" value="ZF_RING_CH"/>
    <property type="match status" value="1"/>
</dbReference>
<feature type="transmembrane region" description="Helical" evidence="6">
    <location>
        <begin position="338"/>
        <end position="360"/>
    </location>
</feature>
<organism evidence="10 11">
    <name type="scientific">Helianthus annuus</name>
    <name type="common">Common sunflower</name>
    <dbReference type="NCBI Taxonomy" id="4232"/>
    <lineage>
        <taxon>Eukaryota</taxon>
        <taxon>Viridiplantae</taxon>
        <taxon>Streptophyta</taxon>
        <taxon>Embryophyta</taxon>
        <taxon>Tracheophyta</taxon>
        <taxon>Spermatophyta</taxon>
        <taxon>Magnoliopsida</taxon>
        <taxon>eudicotyledons</taxon>
        <taxon>Gunneridae</taxon>
        <taxon>Pentapetalae</taxon>
        <taxon>asterids</taxon>
        <taxon>campanulids</taxon>
        <taxon>Asterales</taxon>
        <taxon>Asteraceae</taxon>
        <taxon>Asteroideae</taxon>
        <taxon>Heliantheae alliance</taxon>
        <taxon>Heliantheae</taxon>
        <taxon>Helianthus</taxon>
    </lineage>
</organism>
<keyword evidence="6" id="KW-0472">Membrane</keyword>
<dbReference type="PROSITE" id="PS50089">
    <property type="entry name" value="ZF_RING_2"/>
    <property type="match status" value="1"/>
</dbReference>
<dbReference type="InterPro" id="IPR013083">
    <property type="entry name" value="Znf_RING/FYVE/PHD"/>
</dbReference>
<dbReference type="InParanoid" id="A0A251UGZ5"/>
<feature type="compositionally biased region" description="Basic and acidic residues" evidence="5">
    <location>
        <begin position="22"/>
        <end position="43"/>
    </location>
</feature>
<dbReference type="OMA" id="DSMHPPV"/>
<name>A0A251UGZ5_HELAN</name>
<evidence type="ECO:0000256" key="4">
    <source>
        <dbReference type="PROSITE-ProRule" id="PRU00175"/>
    </source>
</evidence>
<evidence type="ECO:0000256" key="3">
    <source>
        <dbReference type="ARBA" id="ARBA00022833"/>
    </source>
</evidence>
<feature type="transmembrane region" description="Helical" evidence="6">
    <location>
        <begin position="366"/>
        <end position="387"/>
    </location>
</feature>
<dbReference type="SUPFAM" id="SSF57850">
    <property type="entry name" value="RING/U-box"/>
    <property type="match status" value="1"/>
</dbReference>
<accession>A0A251UGZ5</accession>
<dbReference type="CDD" id="cd16495">
    <property type="entry name" value="RING_CH-C4HC3_MARCH"/>
    <property type="match status" value="1"/>
</dbReference>
<evidence type="ECO:0000256" key="2">
    <source>
        <dbReference type="ARBA" id="ARBA00022771"/>
    </source>
</evidence>
<dbReference type="EMBL" id="CM007895">
    <property type="protein sequence ID" value="OTG22615.1"/>
    <property type="molecule type" value="Genomic_DNA"/>
</dbReference>
<gene>
    <name evidence="10" type="ORF">HannXRQ_Chr06g0173461</name>
    <name evidence="9" type="ORF">HanXRQr2_Chr06g0251071</name>
</gene>
<sequence length="405" mass="45895">MQTSHEITVVDDDDINASEVDNSVKESTNEVKNSEKNTRRSDLSLKIPTRHAQIDASKGGTSSRVVKGVRFKEKTPRDGERSPLLHPESPIVTKIKSIFHGNRSWSLPVKQESNMSPSITTPVSARTYSEQQKSQIMAVKPHVSRSLSVPLRNIVVVRSVSFAARKDNDQIESADDEIIPAQVETEEEIDEEEAVCRICMEPCAEGNQLKMECSCKGALRLVHEECAVKWFNLRGDKTCEVCRREVSNLPVTLFRMRSYAQRQNINARNQQGLSPETISAWQDFVRLVLISTLCYFFVIEQLLIDELKTQAVVIAAPFAFTFGLLSSTLAVKLAIPEYIWRYAVLEFALVAMLLHLFYSWLQLKAIYAVMVSSVIGFGLAMTLNELYIRYTFWRLQIPREDNIVS</sequence>
<keyword evidence="11" id="KW-1185">Reference proteome</keyword>
<dbReference type="Gramene" id="mRNA:HanXRQr2_Chr06g0251071">
    <property type="protein sequence ID" value="mRNA:HanXRQr2_Chr06g0251071"/>
    <property type="gene ID" value="HanXRQr2_Chr06g0251071"/>
</dbReference>
<reference evidence="10" key="2">
    <citation type="submission" date="2017-02" db="EMBL/GenBank/DDBJ databases">
        <title>Sunflower complete genome.</title>
        <authorList>
            <person name="Langlade N."/>
            <person name="Munos S."/>
        </authorList>
    </citation>
    <scope>NUCLEOTIDE SEQUENCE [LARGE SCALE GENOMIC DNA]</scope>
    <source>
        <tissue evidence="10">Leaves</tissue>
    </source>
</reference>
<evidence type="ECO:0000313" key="9">
    <source>
        <dbReference type="EMBL" id="KAF5801694.1"/>
    </source>
</evidence>
<evidence type="ECO:0000259" key="8">
    <source>
        <dbReference type="PROSITE" id="PS51292"/>
    </source>
</evidence>
<evidence type="ECO:0000256" key="6">
    <source>
        <dbReference type="SAM" id="Phobius"/>
    </source>
</evidence>
<dbReference type="PANTHER" id="PTHR46158:SF11">
    <property type="entry name" value="ZINC FINGER PROTEIN"/>
    <property type="match status" value="1"/>
</dbReference>
<feature type="domain" description="RING-type" evidence="7">
    <location>
        <begin position="196"/>
        <end position="243"/>
    </location>
</feature>
<evidence type="ECO:0000256" key="5">
    <source>
        <dbReference type="SAM" id="MobiDB-lite"/>
    </source>
</evidence>
<dbReference type="STRING" id="4232.A0A251UGZ5"/>
<feature type="transmembrane region" description="Helical" evidence="6">
    <location>
        <begin position="284"/>
        <end position="304"/>
    </location>
</feature>
<keyword evidence="6" id="KW-0812">Transmembrane</keyword>
<dbReference type="FunCoup" id="A0A251UGZ5">
    <property type="interactions" value="1873"/>
</dbReference>
<dbReference type="GO" id="GO:0008270">
    <property type="term" value="F:zinc ion binding"/>
    <property type="evidence" value="ECO:0007669"/>
    <property type="project" value="UniProtKB-KW"/>
</dbReference>
<feature type="domain" description="RING-CH-type" evidence="8">
    <location>
        <begin position="188"/>
        <end position="249"/>
    </location>
</feature>
<dbReference type="PANTHER" id="PTHR46158">
    <property type="entry name" value="OS02G0165000 PROTEIN"/>
    <property type="match status" value="1"/>
</dbReference>
<dbReference type="AlphaFoldDB" id="A0A251UGZ5"/>
<keyword evidence="2 4" id="KW-0863">Zinc-finger</keyword>
<protein>
    <submittedName>
        <fullName evidence="10">Putative zinc finger, RING-CH-type, Zinc finger, RING/FYVE/PHD-type</fullName>
    </submittedName>
    <submittedName>
        <fullName evidence="9">Transcription factor C2H2 family</fullName>
    </submittedName>
</protein>
<dbReference type="Gene3D" id="3.30.40.10">
    <property type="entry name" value="Zinc/RING finger domain, C3HC4 (zinc finger)"/>
    <property type="match status" value="1"/>
</dbReference>
<dbReference type="OrthoDB" id="435038at2759"/>
<feature type="transmembrane region" description="Helical" evidence="6">
    <location>
        <begin position="310"/>
        <end position="331"/>
    </location>
</feature>
<dbReference type="InterPro" id="IPR011016">
    <property type="entry name" value="Znf_RING-CH"/>
</dbReference>
<evidence type="ECO:0000313" key="10">
    <source>
        <dbReference type="EMBL" id="OTG22615.1"/>
    </source>
</evidence>
<keyword evidence="6" id="KW-1133">Transmembrane helix</keyword>
<reference evidence="9 11" key="1">
    <citation type="journal article" date="2017" name="Nature">
        <title>The sunflower genome provides insights into oil metabolism, flowering and Asterid evolution.</title>
        <authorList>
            <person name="Badouin H."/>
            <person name="Gouzy J."/>
            <person name="Grassa C.J."/>
            <person name="Murat F."/>
            <person name="Staton S.E."/>
            <person name="Cottret L."/>
            <person name="Lelandais-Briere C."/>
            <person name="Owens G.L."/>
            <person name="Carrere S."/>
            <person name="Mayjonade B."/>
            <person name="Legrand L."/>
            <person name="Gill N."/>
            <person name="Kane N.C."/>
            <person name="Bowers J.E."/>
            <person name="Hubner S."/>
            <person name="Bellec A."/>
            <person name="Berard A."/>
            <person name="Berges H."/>
            <person name="Blanchet N."/>
            <person name="Boniface M.C."/>
            <person name="Brunel D."/>
            <person name="Catrice O."/>
            <person name="Chaidir N."/>
            <person name="Claudel C."/>
            <person name="Donnadieu C."/>
            <person name="Faraut T."/>
            <person name="Fievet G."/>
            <person name="Helmstetter N."/>
            <person name="King M."/>
            <person name="Knapp S.J."/>
            <person name="Lai Z."/>
            <person name="Le Paslier M.C."/>
            <person name="Lippi Y."/>
            <person name="Lorenzon L."/>
            <person name="Mandel J.R."/>
            <person name="Marage G."/>
            <person name="Marchand G."/>
            <person name="Marquand E."/>
            <person name="Bret-Mestries E."/>
            <person name="Morien E."/>
            <person name="Nambeesan S."/>
            <person name="Nguyen T."/>
            <person name="Pegot-Espagnet P."/>
            <person name="Pouilly N."/>
            <person name="Raftis F."/>
            <person name="Sallet E."/>
            <person name="Schiex T."/>
            <person name="Thomas J."/>
            <person name="Vandecasteele C."/>
            <person name="Vares D."/>
            <person name="Vear F."/>
            <person name="Vautrin S."/>
            <person name="Crespi M."/>
            <person name="Mangin B."/>
            <person name="Burke J.M."/>
            <person name="Salse J."/>
            <person name="Munos S."/>
            <person name="Vincourt P."/>
            <person name="Rieseberg L.H."/>
            <person name="Langlade N.B."/>
        </authorList>
    </citation>
    <scope>NUCLEOTIDE SEQUENCE [LARGE SCALE GENOMIC DNA]</scope>
    <source>
        <strain evidence="11">cv. SF193</strain>
        <tissue evidence="9">Leaves</tissue>
    </source>
</reference>
<keyword evidence="1" id="KW-0479">Metal-binding</keyword>
<dbReference type="EMBL" id="MNCJ02000321">
    <property type="protein sequence ID" value="KAF5801694.1"/>
    <property type="molecule type" value="Genomic_DNA"/>
</dbReference>
<evidence type="ECO:0000259" key="7">
    <source>
        <dbReference type="PROSITE" id="PS50089"/>
    </source>
</evidence>
<keyword evidence="3" id="KW-0862">Zinc</keyword>
<reference evidence="9" key="3">
    <citation type="submission" date="2020-06" db="EMBL/GenBank/DDBJ databases">
        <title>Helianthus annuus Genome sequencing and assembly Release 2.</title>
        <authorList>
            <person name="Gouzy J."/>
            <person name="Langlade N."/>
            <person name="Munos S."/>
        </authorList>
    </citation>
    <scope>NUCLEOTIDE SEQUENCE</scope>
    <source>
        <tissue evidence="9">Leaves</tissue>
    </source>
</reference>
<evidence type="ECO:0000313" key="11">
    <source>
        <dbReference type="Proteomes" id="UP000215914"/>
    </source>
</evidence>
<evidence type="ECO:0000256" key="1">
    <source>
        <dbReference type="ARBA" id="ARBA00022723"/>
    </source>
</evidence>
<dbReference type="SMART" id="SM00744">
    <property type="entry name" value="RINGv"/>
    <property type="match status" value="1"/>
</dbReference>
<dbReference type="Pfam" id="PF12906">
    <property type="entry name" value="RINGv"/>
    <property type="match status" value="1"/>
</dbReference>
<proteinExistence type="predicted"/>
<dbReference type="InterPro" id="IPR001841">
    <property type="entry name" value="Znf_RING"/>
</dbReference>
<dbReference type="Proteomes" id="UP000215914">
    <property type="component" value="Chromosome 6"/>
</dbReference>
<feature type="region of interest" description="Disordered" evidence="5">
    <location>
        <begin position="1"/>
        <end position="64"/>
    </location>
</feature>